<sequence length="225" mass="26030">MQSFSEDEFRELFPLSWLSQYGYCKRRCSLLALEQIWQENEYTAAGRMQHKRVHTGRTEQRGDTIYIFEMPVFSRGLGVNGFCDCVEAHLSPSGAAIPYGKGKYTFYPVEYKHGVVRDEEEYHLQLCAQAICLEERFGVEIPVGAIFFIDAHRRDEVLLSQELREQTWKTAKEISDMVESQKTIPAAYSAKCKKCSLREACQPRIRRSAQSYSEGLWEEAIKETE</sequence>
<protein>
    <recommendedName>
        <fullName evidence="4 13">CRISPR-associated exonuclease Cas4</fullName>
        <ecNumber evidence="3 13">3.1.12.1</ecNumber>
    </recommendedName>
</protein>
<comment type="function">
    <text evidence="13">CRISPR (clustered regularly interspaced short palindromic repeat) is an adaptive immune system that provides protection against mobile genetic elements (viruses, transposable elements and conjugative plasmids). CRISPR clusters contain sequences complementary to antecedent mobile elements and target invading nucleic acids. CRISPR clusters are transcribed and processed into CRISPR RNA (crRNA).</text>
</comment>
<accession>A0A2K4ZEF6</accession>
<dbReference type="PANTHER" id="PTHR36531">
    <property type="entry name" value="CRISPR-ASSOCIATED EXONUCLEASE CAS4"/>
    <property type="match status" value="1"/>
</dbReference>
<feature type="domain" description="DUF83" evidence="14">
    <location>
        <begin position="18"/>
        <end position="202"/>
    </location>
</feature>
<dbReference type="GO" id="GO:0051536">
    <property type="term" value="F:iron-sulfur cluster binding"/>
    <property type="evidence" value="ECO:0007669"/>
    <property type="project" value="UniProtKB-KW"/>
</dbReference>
<dbReference type="GO" id="GO:0046872">
    <property type="term" value="F:metal ion binding"/>
    <property type="evidence" value="ECO:0007669"/>
    <property type="project" value="UniProtKB-KW"/>
</dbReference>
<keyword evidence="12 13" id="KW-0464">Manganese</keyword>
<dbReference type="EMBL" id="OFSM01000007">
    <property type="protein sequence ID" value="SOY28838.1"/>
    <property type="molecule type" value="Genomic_DNA"/>
</dbReference>
<keyword evidence="10 13" id="KW-0411">Iron-sulfur</keyword>
<dbReference type="GO" id="GO:0004527">
    <property type="term" value="F:exonuclease activity"/>
    <property type="evidence" value="ECO:0007669"/>
    <property type="project" value="UniProtKB-KW"/>
</dbReference>
<evidence type="ECO:0000256" key="9">
    <source>
        <dbReference type="ARBA" id="ARBA00023004"/>
    </source>
</evidence>
<evidence type="ECO:0000256" key="7">
    <source>
        <dbReference type="ARBA" id="ARBA00022801"/>
    </source>
</evidence>
<keyword evidence="11 13" id="KW-0051">Antiviral defense</keyword>
<evidence type="ECO:0000313" key="15">
    <source>
        <dbReference type="EMBL" id="SOY28838.1"/>
    </source>
</evidence>
<evidence type="ECO:0000256" key="1">
    <source>
        <dbReference type="ARBA" id="ARBA00001966"/>
    </source>
</evidence>
<keyword evidence="6 13" id="KW-0479">Metal-binding</keyword>
<evidence type="ECO:0000256" key="2">
    <source>
        <dbReference type="ARBA" id="ARBA00009189"/>
    </source>
</evidence>
<dbReference type="EC" id="3.1.12.1" evidence="3 13"/>
<dbReference type="Pfam" id="PF01930">
    <property type="entry name" value="Cas_Cas4"/>
    <property type="match status" value="1"/>
</dbReference>
<evidence type="ECO:0000256" key="4">
    <source>
        <dbReference type="ARBA" id="ARBA00020049"/>
    </source>
</evidence>
<comment type="cofactor">
    <cofactor evidence="1">
        <name>[4Fe-4S] cluster</name>
        <dbReference type="ChEBI" id="CHEBI:49883"/>
    </cofactor>
</comment>
<evidence type="ECO:0000256" key="13">
    <source>
        <dbReference type="RuleBase" id="RU365022"/>
    </source>
</evidence>
<dbReference type="InterPro" id="IPR013343">
    <property type="entry name" value="CRISPR-assoc_prot_Cas4"/>
</dbReference>
<evidence type="ECO:0000256" key="10">
    <source>
        <dbReference type="ARBA" id="ARBA00023014"/>
    </source>
</evidence>
<evidence type="ECO:0000256" key="3">
    <source>
        <dbReference type="ARBA" id="ARBA00012768"/>
    </source>
</evidence>
<dbReference type="Proteomes" id="UP000236311">
    <property type="component" value="Unassembled WGS sequence"/>
</dbReference>
<dbReference type="PANTHER" id="PTHR36531:SF6">
    <property type="entry name" value="DNA REPLICATION ATP-DEPENDENT HELICASE_NUCLEASE DNA2"/>
    <property type="match status" value="1"/>
</dbReference>
<evidence type="ECO:0000256" key="6">
    <source>
        <dbReference type="ARBA" id="ARBA00022723"/>
    </source>
</evidence>
<reference evidence="15 16" key="1">
    <citation type="submission" date="2018-01" db="EMBL/GenBank/DDBJ databases">
        <authorList>
            <person name="Gaut B.S."/>
            <person name="Morton B.R."/>
            <person name="Clegg M.T."/>
            <person name="Duvall M.R."/>
        </authorList>
    </citation>
    <scope>NUCLEOTIDE SEQUENCE [LARGE SCALE GENOMIC DNA]</scope>
    <source>
        <strain evidence="15">GP69</strain>
    </source>
</reference>
<name>A0A2K4ZEF6_9FIRM</name>
<dbReference type="InterPro" id="IPR051827">
    <property type="entry name" value="Cas4_exonuclease"/>
</dbReference>
<comment type="cofactor">
    <cofactor evidence="13">
        <name>iron-sulfur cluster</name>
        <dbReference type="ChEBI" id="CHEBI:30408"/>
    </cofactor>
</comment>
<dbReference type="InterPro" id="IPR022765">
    <property type="entry name" value="Dna2/Cas4_DUF83"/>
</dbReference>
<evidence type="ECO:0000256" key="8">
    <source>
        <dbReference type="ARBA" id="ARBA00022839"/>
    </source>
</evidence>
<gene>
    <name evidence="15" type="ORF">AMURIS_01552</name>
</gene>
<evidence type="ECO:0000256" key="11">
    <source>
        <dbReference type="ARBA" id="ARBA00023118"/>
    </source>
</evidence>
<keyword evidence="5 13" id="KW-0540">Nuclease</keyword>
<organism evidence="15 16">
    <name type="scientific">Acetatifactor muris</name>
    <dbReference type="NCBI Taxonomy" id="879566"/>
    <lineage>
        <taxon>Bacteria</taxon>
        <taxon>Bacillati</taxon>
        <taxon>Bacillota</taxon>
        <taxon>Clostridia</taxon>
        <taxon>Lachnospirales</taxon>
        <taxon>Lachnospiraceae</taxon>
        <taxon>Acetatifactor</taxon>
    </lineage>
</organism>
<comment type="cofactor">
    <cofactor evidence="13">
        <name>Mg(2+)</name>
        <dbReference type="ChEBI" id="CHEBI:18420"/>
    </cofactor>
    <cofactor evidence="13">
        <name>Mn(2+)</name>
        <dbReference type="ChEBI" id="CHEBI:29035"/>
    </cofactor>
    <text evidence="13">Mg(2+) or Mn(2+) required for ssDNA cleavage activity.</text>
</comment>
<evidence type="ECO:0000256" key="12">
    <source>
        <dbReference type="ARBA" id="ARBA00023211"/>
    </source>
</evidence>
<evidence type="ECO:0000259" key="14">
    <source>
        <dbReference type="Pfam" id="PF01930"/>
    </source>
</evidence>
<keyword evidence="8 13" id="KW-0269">Exonuclease</keyword>
<dbReference type="GO" id="GO:0051607">
    <property type="term" value="P:defense response to virus"/>
    <property type="evidence" value="ECO:0007669"/>
    <property type="project" value="UniProtKB-KW"/>
</dbReference>
<dbReference type="InterPro" id="IPR011604">
    <property type="entry name" value="PDDEXK-like_dom_sf"/>
</dbReference>
<keyword evidence="16" id="KW-1185">Reference proteome</keyword>
<evidence type="ECO:0000256" key="5">
    <source>
        <dbReference type="ARBA" id="ARBA00022722"/>
    </source>
</evidence>
<dbReference type="AlphaFoldDB" id="A0A2K4ZEF6"/>
<proteinExistence type="inferred from homology"/>
<dbReference type="NCBIfam" id="TIGR00372">
    <property type="entry name" value="cas4"/>
    <property type="match status" value="1"/>
</dbReference>
<dbReference type="Gene3D" id="3.90.320.10">
    <property type="match status" value="1"/>
</dbReference>
<comment type="similarity">
    <text evidence="2 13">Belongs to the CRISPR-associated exonuclease Cas4 family.</text>
</comment>
<evidence type="ECO:0000313" key="16">
    <source>
        <dbReference type="Proteomes" id="UP000236311"/>
    </source>
</evidence>
<keyword evidence="9 13" id="KW-0408">Iron</keyword>
<keyword evidence="7 13" id="KW-0378">Hydrolase</keyword>